<reference evidence="6 7" key="1">
    <citation type="submission" date="2017-11" db="EMBL/GenBank/DDBJ databases">
        <title>Draft genome sequence of magnetotactic bacterium Magnetospirillum kuznetsovii LBB-42.</title>
        <authorList>
            <person name="Grouzdev D.S."/>
            <person name="Rysina M.S."/>
            <person name="Baslerov R.V."/>
            <person name="Koziaeva V."/>
        </authorList>
    </citation>
    <scope>NUCLEOTIDE SEQUENCE [LARGE SCALE GENOMIC DNA]</scope>
    <source>
        <strain evidence="6 7">LBB-42</strain>
    </source>
</reference>
<sequence length="77" mass="8417">MDDLDYAAERAQVFTEAALQSVLGRMAGPPSTGVCRSCTDTIEAERLRANPKAKLCACCAAEEEHHRLRSHRCGPRS</sequence>
<protein>
    <recommendedName>
        <fullName evidence="5">Zinc finger DksA/TraR C4-type domain-containing protein</fullName>
    </recommendedName>
</protein>
<evidence type="ECO:0000256" key="3">
    <source>
        <dbReference type="ARBA" id="ARBA00022833"/>
    </source>
</evidence>
<dbReference type="EMBL" id="PGTO01000006">
    <property type="protein sequence ID" value="RAU22013.1"/>
    <property type="molecule type" value="Genomic_DNA"/>
</dbReference>
<keyword evidence="7" id="KW-1185">Reference proteome</keyword>
<dbReference type="InterPro" id="IPR000962">
    <property type="entry name" value="Znf_DskA_TraR"/>
</dbReference>
<evidence type="ECO:0000256" key="4">
    <source>
        <dbReference type="PROSITE-ProRule" id="PRU00510"/>
    </source>
</evidence>
<dbReference type="Pfam" id="PF01258">
    <property type="entry name" value="zf-dskA_traR"/>
    <property type="match status" value="1"/>
</dbReference>
<evidence type="ECO:0000256" key="1">
    <source>
        <dbReference type="ARBA" id="ARBA00022723"/>
    </source>
</evidence>
<dbReference type="SUPFAM" id="SSF57716">
    <property type="entry name" value="Glucocorticoid receptor-like (DNA-binding domain)"/>
    <property type="match status" value="1"/>
</dbReference>
<keyword evidence="1" id="KW-0479">Metal-binding</keyword>
<evidence type="ECO:0000313" key="7">
    <source>
        <dbReference type="Proteomes" id="UP000251075"/>
    </source>
</evidence>
<feature type="zinc finger region" description="dksA C4-type" evidence="4">
    <location>
        <begin position="35"/>
        <end position="59"/>
    </location>
</feature>
<organism evidence="6 7">
    <name type="scientific">Paramagnetospirillum kuznetsovii</name>
    <dbReference type="NCBI Taxonomy" id="2053833"/>
    <lineage>
        <taxon>Bacteria</taxon>
        <taxon>Pseudomonadati</taxon>
        <taxon>Pseudomonadota</taxon>
        <taxon>Alphaproteobacteria</taxon>
        <taxon>Rhodospirillales</taxon>
        <taxon>Magnetospirillaceae</taxon>
        <taxon>Paramagnetospirillum</taxon>
    </lineage>
</organism>
<accession>A0A364NY86</accession>
<evidence type="ECO:0000259" key="5">
    <source>
        <dbReference type="Pfam" id="PF01258"/>
    </source>
</evidence>
<dbReference type="PROSITE" id="PS51128">
    <property type="entry name" value="ZF_DKSA_2"/>
    <property type="match status" value="1"/>
</dbReference>
<dbReference type="Proteomes" id="UP000251075">
    <property type="component" value="Unassembled WGS sequence"/>
</dbReference>
<evidence type="ECO:0000313" key="6">
    <source>
        <dbReference type="EMBL" id="RAU22013.1"/>
    </source>
</evidence>
<proteinExistence type="predicted"/>
<gene>
    <name evidence="6" type="ORF">CU669_09965</name>
</gene>
<dbReference type="Gene3D" id="1.20.120.910">
    <property type="entry name" value="DksA, coiled-coil domain"/>
    <property type="match status" value="1"/>
</dbReference>
<feature type="domain" description="Zinc finger DksA/TraR C4-type" evidence="5">
    <location>
        <begin position="31"/>
        <end position="65"/>
    </location>
</feature>
<keyword evidence="3" id="KW-0862">Zinc</keyword>
<comment type="caution">
    <text evidence="6">The sequence shown here is derived from an EMBL/GenBank/DDBJ whole genome shotgun (WGS) entry which is preliminary data.</text>
</comment>
<evidence type="ECO:0000256" key="2">
    <source>
        <dbReference type="ARBA" id="ARBA00022771"/>
    </source>
</evidence>
<keyword evidence="2" id="KW-0863">Zinc-finger</keyword>
<dbReference type="RefSeq" id="WP_112144222.1">
    <property type="nucleotide sequence ID" value="NZ_PGTO01000006.1"/>
</dbReference>
<name>A0A364NY86_9PROT</name>
<dbReference type="AlphaFoldDB" id="A0A364NY86"/>
<dbReference type="GO" id="GO:0008270">
    <property type="term" value="F:zinc ion binding"/>
    <property type="evidence" value="ECO:0007669"/>
    <property type="project" value="UniProtKB-KW"/>
</dbReference>
<dbReference type="OrthoDB" id="1121111at2"/>